<reference evidence="2" key="1">
    <citation type="submission" date="2022-11" db="UniProtKB">
        <authorList>
            <consortium name="WormBaseParasite"/>
        </authorList>
    </citation>
    <scope>IDENTIFICATION</scope>
</reference>
<proteinExistence type="predicted"/>
<organism evidence="1 2">
    <name type="scientific">Panagrolaimus sp. JU765</name>
    <dbReference type="NCBI Taxonomy" id="591449"/>
    <lineage>
        <taxon>Eukaryota</taxon>
        <taxon>Metazoa</taxon>
        <taxon>Ecdysozoa</taxon>
        <taxon>Nematoda</taxon>
        <taxon>Chromadorea</taxon>
        <taxon>Rhabditida</taxon>
        <taxon>Tylenchina</taxon>
        <taxon>Panagrolaimomorpha</taxon>
        <taxon>Panagrolaimoidea</taxon>
        <taxon>Panagrolaimidae</taxon>
        <taxon>Panagrolaimus</taxon>
    </lineage>
</organism>
<evidence type="ECO:0000313" key="2">
    <source>
        <dbReference type="WBParaSite" id="JU765_v2.g3278.t1"/>
    </source>
</evidence>
<dbReference type="WBParaSite" id="JU765_v2.g3278.t1">
    <property type="protein sequence ID" value="JU765_v2.g3278.t1"/>
    <property type="gene ID" value="JU765_v2.g3278"/>
</dbReference>
<evidence type="ECO:0000313" key="1">
    <source>
        <dbReference type="Proteomes" id="UP000887576"/>
    </source>
</evidence>
<name>A0AC34R3U2_9BILA</name>
<accession>A0AC34R3U2</accession>
<protein>
    <submittedName>
        <fullName evidence="2">Uncharacterized protein</fullName>
    </submittedName>
</protein>
<sequence length="128" mass="14871">MLIFTNAMLCDVMIKTNETETLIPILNANVEYFQFEGTFLSMFMLPNSTQIGANCDWQAFQAFAYDPANNFDIMASEIFDENLFFAVSTFHEITWNIYNDLEELIYLKMVVGYNYTIRMTVTAGQLYE</sequence>
<dbReference type="Proteomes" id="UP000887576">
    <property type="component" value="Unplaced"/>
</dbReference>